<evidence type="ECO:0000259" key="6">
    <source>
        <dbReference type="Pfam" id="PF07731"/>
    </source>
</evidence>
<dbReference type="InterPro" id="IPR008972">
    <property type="entry name" value="Cupredoxin"/>
</dbReference>
<keyword evidence="9" id="KW-1185">Reference proteome</keyword>
<dbReference type="InterPro" id="IPR033138">
    <property type="entry name" value="Cu_oxidase_CS"/>
</dbReference>
<dbReference type="Pfam" id="PF07732">
    <property type="entry name" value="Cu-oxidase_3"/>
    <property type="match status" value="1"/>
</dbReference>
<dbReference type="InterPro" id="IPR001117">
    <property type="entry name" value="Cu-oxidase_2nd"/>
</dbReference>
<keyword evidence="2" id="KW-0479">Metal-binding</keyword>
<keyword evidence="3" id="KW-0560">Oxidoreductase</keyword>
<dbReference type="InterPro" id="IPR011707">
    <property type="entry name" value="Cu-oxidase-like_N"/>
</dbReference>
<dbReference type="PANTHER" id="PTHR11709:SF71">
    <property type="entry name" value="OXIDOREDUCTASE TPCJ"/>
    <property type="match status" value="1"/>
</dbReference>
<evidence type="ECO:0000259" key="5">
    <source>
        <dbReference type="Pfam" id="PF00394"/>
    </source>
</evidence>
<dbReference type="SUPFAM" id="SSF49503">
    <property type="entry name" value="Cupredoxins"/>
    <property type="match status" value="3"/>
</dbReference>
<dbReference type="PANTHER" id="PTHR11709">
    <property type="entry name" value="MULTI-COPPER OXIDASE"/>
    <property type="match status" value="1"/>
</dbReference>
<dbReference type="EMBL" id="QGMK01000624">
    <property type="protein sequence ID" value="TVY80724.1"/>
    <property type="molecule type" value="Genomic_DNA"/>
</dbReference>
<dbReference type="PROSITE" id="PS00079">
    <property type="entry name" value="MULTICOPPER_OXIDASE1"/>
    <property type="match status" value="1"/>
</dbReference>
<dbReference type="InterPro" id="IPR011706">
    <property type="entry name" value="Cu-oxidase_C"/>
</dbReference>
<dbReference type="Pfam" id="PF00394">
    <property type="entry name" value="Cu-oxidase"/>
    <property type="match status" value="1"/>
</dbReference>
<dbReference type="InterPro" id="IPR002355">
    <property type="entry name" value="Cu_oxidase_Cu_BS"/>
</dbReference>
<comment type="similarity">
    <text evidence="1">Belongs to the multicopper oxidase family.</text>
</comment>
<dbReference type="CDD" id="cd13880">
    <property type="entry name" value="CuRO_2_MaLCC_like"/>
    <property type="match status" value="1"/>
</dbReference>
<feature type="domain" description="Plastocyanin-like" evidence="7">
    <location>
        <begin position="15"/>
        <end position="59"/>
    </location>
</feature>
<evidence type="ECO:0000256" key="3">
    <source>
        <dbReference type="ARBA" id="ARBA00023002"/>
    </source>
</evidence>
<comment type="caution">
    <text evidence="8">The sequence shown here is derived from an EMBL/GenBank/DDBJ whole genome shotgun (WGS) entry which is preliminary data.</text>
</comment>
<dbReference type="CDD" id="cd13901">
    <property type="entry name" value="CuRO_3_MaLCC_like"/>
    <property type="match status" value="1"/>
</dbReference>
<proteinExistence type="inferred from homology"/>
<protein>
    <submittedName>
        <fullName evidence="8">Laccase</fullName>
    </submittedName>
</protein>
<evidence type="ECO:0000256" key="2">
    <source>
        <dbReference type="ARBA" id="ARBA00022723"/>
    </source>
</evidence>
<accession>A0A8T9CAA9</accession>
<evidence type="ECO:0000313" key="9">
    <source>
        <dbReference type="Proteomes" id="UP000469558"/>
    </source>
</evidence>
<dbReference type="Proteomes" id="UP000469558">
    <property type="component" value="Unassembled WGS sequence"/>
</dbReference>
<reference evidence="8 9" key="1">
    <citation type="submission" date="2018-05" db="EMBL/GenBank/DDBJ databases">
        <title>Genome sequencing and assembly of the regulated plant pathogen Lachnellula willkommii and related sister species for the development of diagnostic species identification markers.</title>
        <authorList>
            <person name="Giroux E."/>
            <person name="Bilodeau G."/>
        </authorList>
    </citation>
    <scope>NUCLEOTIDE SEQUENCE [LARGE SCALE GENOMIC DNA]</scope>
    <source>
        <strain evidence="8 9">CBS 268.59</strain>
    </source>
</reference>
<dbReference type="GO" id="GO:0005507">
    <property type="term" value="F:copper ion binding"/>
    <property type="evidence" value="ECO:0007669"/>
    <property type="project" value="InterPro"/>
</dbReference>
<dbReference type="FunFam" id="2.60.40.420:FF:000045">
    <property type="entry name" value="Laccase 2"/>
    <property type="match status" value="1"/>
</dbReference>
<sequence length="508" mass="56997">MTLAPDGFKNLDGKVFNEKFPGPWIQIKVKNYLQFNGTSIHWHGVRMLNTFEQDGVNVSNENRGPMTFYGPSSANYDESLDPILITDWSHRSAFTDFYRELGVNGSGRPLMTSILLNDAGRYKCTGPEIEKGNCTTAPPLFTKVIETGKKYLLRLINTSVDTTFVFAVDNHNLTVIGMDFVPIVPYTARGVLVGIGQRYHVILEAKPQDDRAPADQNYWMRTIIANGCSGFNTSAPNPPEENGILRYAKAAKENPTTKKTPMDESCADEPYDKLVPVVKWTVGEPVNEPAEQGGTFQVGMTEVDPVDKKYPGHGNFSRWDMGQTPMFLNFSDPTINSLGQNRQWPPEYGVIGQSGATVKEDSWIYLVITATSFPFGAPRRTFIPAAHPIHLHGHDFAILAQSEKPYWDPLVKLKKDNPPRRDVALLPANGYLIIAFQADNPGSWLMHCHIAWHASSGLALQILERESEIKYTIQGKNETERICKNWNTWYDNKANHWSPVEFQDDSGI</sequence>
<keyword evidence="4" id="KW-0186">Copper</keyword>
<dbReference type="GO" id="GO:0016491">
    <property type="term" value="F:oxidoreductase activity"/>
    <property type="evidence" value="ECO:0007669"/>
    <property type="project" value="UniProtKB-KW"/>
</dbReference>
<dbReference type="InterPro" id="IPR045087">
    <property type="entry name" value="Cu-oxidase_fam"/>
</dbReference>
<dbReference type="OrthoDB" id="2121828at2759"/>
<gene>
    <name evidence="8" type="ORF">LSUE1_G004981</name>
</gene>
<dbReference type="Pfam" id="PF07731">
    <property type="entry name" value="Cu-oxidase_2"/>
    <property type="match status" value="1"/>
</dbReference>
<organism evidence="8 9">
    <name type="scientific">Lachnellula suecica</name>
    <dbReference type="NCBI Taxonomy" id="602035"/>
    <lineage>
        <taxon>Eukaryota</taxon>
        <taxon>Fungi</taxon>
        <taxon>Dikarya</taxon>
        <taxon>Ascomycota</taxon>
        <taxon>Pezizomycotina</taxon>
        <taxon>Leotiomycetes</taxon>
        <taxon>Helotiales</taxon>
        <taxon>Lachnaceae</taxon>
        <taxon>Lachnellula</taxon>
    </lineage>
</organism>
<evidence type="ECO:0000256" key="4">
    <source>
        <dbReference type="ARBA" id="ARBA00023008"/>
    </source>
</evidence>
<dbReference type="Gene3D" id="2.60.40.420">
    <property type="entry name" value="Cupredoxins - blue copper proteins"/>
    <property type="match status" value="3"/>
</dbReference>
<name>A0A8T9CAA9_9HELO</name>
<evidence type="ECO:0000256" key="1">
    <source>
        <dbReference type="ARBA" id="ARBA00010609"/>
    </source>
</evidence>
<evidence type="ECO:0000313" key="8">
    <source>
        <dbReference type="EMBL" id="TVY80724.1"/>
    </source>
</evidence>
<feature type="domain" description="Plastocyanin-like" evidence="5">
    <location>
        <begin position="82"/>
        <end position="249"/>
    </location>
</feature>
<dbReference type="PROSITE" id="PS00080">
    <property type="entry name" value="MULTICOPPER_OXIDASE2"/>
    <property type="match status" value="1"/>
</dbReference>
<feature type="domain" description="Plastocyanin-like" evidence="6">
    <location>
        <begin position="351"/>
        <end position="466"/>
    </location>
</feature>
<evidence type="ECO:0000259" key="7">
    <source>
        <dbReference type="Pfam" id="PF07732"/>
    </source>
</evidence>
<dbReference type="AlphaFoldDB" id="A0A8T9CAA9"/>